<feature type="repeat" description="ANK" evidence="3">
    <location>
        <begin position="37"/>
        <end position="69"/>
    </location>
</feature>
<keyword evidence="2 3" id="KW-0040">ANK repeat</keyword>
<name>A0AAD9L623_PAPLA</name>
<feature type="region of interest" description="Disordered" evidence="4">
    <location>
        <begin position="190"/>
        <end position="218"/>
    </location>
</feature>
<proteinExistence type="predicted"/>
<dbReference type="PANTHER" id="PTHR24171:SF8">
    <property type="entry name" value="BRCA1-ASSOCIATED RING DOMAIN PROTEIN 1"/>
    <property type="match status" value="1"/>
</dbReference>
<evidence type="ECO:0000313" key="6">
    <source>
        <dbReference type="Proteomes" id="UP001182556"/>
    </source>
</evidence>
<dbReference type="GO" id="GO:0004842">
    <property type="term" value="F:ubiquitin-protein transferase activity"/>
    <property type="evidence" value="ECO:0007669"/>
    <property type="project" value="TreeGrafter"/>
</dbReference>
<evidence type="ECO:0000256" key="3">
    <source>
        <dbReference type="PROSITE-ProRule" id="PRU00023"/>
    </source>
</evidence>
<reference evidence="5" key="1">
    <citation type="submission" date="2023-02" db="EMBL/GenBank/DDBJ databases">
        <title>Identification and recombinant expression of a fungal hydrolase from Papiliotrema laurentii that hydrolyzes apple cutin and clears colloidal polyester polyurethane.</title>
        <authorList>
            <consortium name="DOE Joint Genome Institute"/>
            <person name="Roman V.A."/>
            <person name="Bojanowski C."/>
            <person name="Crable B.R."/>
            <person name="Wagner D.N."/>
            <person name="Hung C.S."/>
            <person name="Nadeau L.J."/>
            <person name="Schratz L."/>
            <person name="Haridas S."/>
            <person name="Pangilinan J."/>
            <person name="Lipzen A."/>
            <person name="Na H."/>
            <person name="Yan M."/>
            <person name="Ng V."/>
            <person name="Grigoriev I.V."/>
            <person name="Spatafora J.W."/>
            <person name="Barlow D."/>
            <person name="Biffinger J."/>
            <person name="Kelley-Loughnane N."/>
            <person name="Varaljay V.A."/>
            <person name="Crookes-Goodson W.J."/>
        </authorList>
    </citation>
    <scope>NUCLEOTIDE SEQUENCE</scope>
    <source>
        <strain evidence="5">5307AH</strain>
    </source>
</reference>
<evidence type="ECO:0000256" key="2">
    <source>
        <dbReference type="ARBA" id="ARBA00023043"/>
    </source>
</evidence>
<dbReference type="PROSITE" id="PS50088">
    <property type="entry name" value="ANK_REPEAT"/>
    <property type="match status" value="1"/>
</dbReference>
<protein>
    <submittedName>
        <fullName evidence="5">Ankyrin repeat-containing domain protein</fullName>
    </submittedName>
</protein>
<evidence type="ECO:0000313" key="5">
    <source>
        <dbReference type="EMBL" id="KAK1924996.1"/>
    </source>
</evidence>
<keyword evidence="1" id="KW-0677">Repeat</keyword>
<evidence type="ECO:0000256" key="4">
    <source>
        <dbReference type="SAM" id="MobiDB-lite"/>
    </source>
</evidence>
<dbReference type="Pfam" id="PF13857">
    <property type="entry name" value="Ank_5"/>
    <property type="match status" value="1"/>
</dbReference>
<dbReference type="AlphaFoldDB" id="A0AAD9L623"/>
<sequence length="218" mass="23723">MVQAASSSKNIWVAASDGDLSRELIEDGMSPNVKDHNSYTPMHAAASYAHLELLTYLLSVGGDINLPDDEGETPLFTVETMEAAQFLIAHGADPAWKNAEDQTAADFLEEDQPEIAQYLRSLLPAQPQAALAEPSDAQGPSALALDNYASHQASNLLEETQRIMEEAERTGEDPDEKLRQVVERAVRQGIAWGGGDDSHGPETAVEGIVDEVKRRREE</sequence>
<dbReference type="SMART" id="SM00248">
    <property type="entry name" value="ANK"/>
    <property type="match status" value="1"/>
</dbReference>
<comment type="caution">
    <text evidence="5">The sequence shown here is derived from an EMBL/GenBank/DDBJ whole genome shotgun (WGS) entry which is preliminary data.</text>
</comment>
<gene>
    <name evidence="5" type="ORF">DB88DRAFT_539774</name>
</gene>
<dbReference type="GO" id="GO:0085020">
    <property type="term" value="P:protein K6-linked ubiquitination"/>
    <property type="evidence" value="ECO:0007669"/>
    <property type="project" value="TreeGrafter"/>
</dbReference>
<organism evidence="5 6">
    <name type="scientific">Papiliotrema laurentii</name>
    <name type="common">Cryptococcus laurentii</name>
    <dbReference type="NCBI Taxonomy" id="5418"/>
    <lineage>
        <taxon>Eukaryota</taxon>
        <taxon>Fungi</taxon>
        <taxon>Dikarya</taxon>
        <taxon>Basidiomycota</taxon>
        <taxon>Agaricomycotina</taxon>
        <taxon>Tremellomycetes</taxon>
        <taxon>Tremellales</taxon>
        <taxon>Rhynchogastremaceae</taxon>
        <taxon>Papiliotrema</taxon>
    </lineage>
</organism>
<evidence type="ECO:0000256" key="1">
    <source>
        <dbReference type="ARBA" id="ARBA00022737"/>
    </source>
</evidence>
<dbReference type="InterPro" id="IPR036770">
    <property type="entry name" value="Ankyrin_rpt-contain_sf"/>
</dbReference>
<dbReference type="SUPFAM" id="SSF48403">
    <property type="entry name" value="Ankyrin repeat"/>
    <property type="match status" value="1"/>
</dbReference>
<dbReference type="EMBL" id="JAODAN010000004">
    <property type="protein sequence ID" value="KAK1924996.1"/>
    <property type="molecule type" value="Genomic_DNA"/>
</dbReference>
<dbReference type="PROSITE" id="PS50297">
    <property type="entry name" value="ANK_REP_REGION"/>
    <property type="match status" value="1"/>
</dbReference>
<keyword evidence="6" id="KW-1185">Reference proteome</keyword>
<accession>A0AAD9L623</accession>
<dbReference type="Proteomes" id="UP001182556">
    <property type="component" value="Unassembled WGS sequence"/>
</dbReference>
<dbReference type="InterPro" id="IPR002110">
    <property type="entry name" value="Ankyrin_rpt"/>
</dbReference>
<dbReference type="PANTHER" id="PTHR24171">
    <property type="entry name" value="ANKYRIN REPEAT DOMAIN-CONTAINING PROTEIN 39-RELATED"/>
    <property type="match status" value="1"/>
</dbReference>
<dbReference type="Gene3D" id="1.25.40.20">
    <property type="entry name" value="Ankyrin repeat-containing domain"/>
    <property type="match status" value="1"/>
</dbReference>